<dbReference type="GO" id="GO:0005509">
    <property type="term" value="F:calcium ion binding"/>
    <property type="evidence" value="ECO:0007669"/>
    <property type="project" value="InterPro"/>
</dbReference>
<dbReference type="RefSeq" id="WP_120714059.1">
    <property type="nucleotide sequence ID" value="NZ_RBCJ01000005.1"/>
</dbReference>
<dbReference type="InterPro" id="IPR018247">
    <property type="entry name" value="EF_Hand_1_Ca_BS"/>
</dbReference>
<dbReference type="SUPFAM" id="SSF47473">
    <property type="entry name" value="EF-hand"/>
    <property type="match status" value="1"/>
</dbReference>
<protein>
    <submittedName>
        <fullName evidence="3">EF-hand domain-containing protein</fullName>
    </submittedName>
</protein>
<evidence type="ECO:0000259" key="2">
    <source>
        <dbReference type="PROSITE" id="PS50222"/>
    </source>
</evidence>
<sequence>MKQHLFSIAALAILVGTLSSCRSSNTAGQFKPGGPERQPPSASEIISRMDTDEDGKLSMSEVRGRLKERFGEIDTDDDGFLTKEEIEKIPRPRPRRR</sequence>
<dbReference type="Proteomes" id="UP000276603">
    <property type="component" value="Unassembled WGS sequence"/>
</dbReference>
<proteinExistence type="predicted"/>
<reference evidence="3 4" key="1">
    <citation type="submission" date="2018-10" db="EMBL/GenBank/DDBJ databases">
        <title>Ulvibacterium marinum gen. nov., sp. nov., a novel marine bacterium of the family Flavobacteriaceae, isolated from a culture of the green alga Ulva prolifera.</title>
        <authorList>
            <person name="Zhang Z."/>
        </authorList>
    </citation>
    <scope>NUCLEOTIDE SEQUENCE [LARGE SCALE GENOMIC DNA]</scope>
    <source>
        <strain evidence="3 4">CCMM003</strain>
    </source>
</reference>
<dbReference type="PROSITE" id="PS50222">
    <property type="entry name" value="EF_HAND_2"/>
    <property type="match status" value="1"/>
</dbReference>
<dbReference type="EMBL" id="RBCJ01000005">
    <property type="protein sequence ID" value="RKN78162.1"/>
    <property type="molecule type" value="Genomic_DNA"/>
</dbReference>
<feature type="domain" description="EF-hand" evidence="2">
    <location>
        <begin position="61"/>
        <end position="96"/>
    </location>
</feature>
<dbReference type="OrthoDB" id="1145220at2"/>
<feature type="compositionally biased region" description="Basic and acidic residues" evidence="1">
    <location>
        <begin position="47"/>
        <end position="60"/>
    </location>
</feature>
<dbReference type="InterPro" id="IPR011992">
    <property type="entry name" value="EF-hand-dom_pair"/>
</dbReference>
<dbReference type="PROSITE" id="PS51257">
    <property type="entry name" value="PROKAR_LIPOPROTEIN"/>
    <property type="match status" value="1"/>
</dbReference>
<evidence type="ECO:0000313" key="4">
    <source>
        <dbReference type="Proteomes" id="UP000276603"/>
    </source>
</evidence>
<feature type="region of interest" description="Disordered" evidence="1">
    <location>
        <begin position="22"/>
        <end position="60"/>
    </location>
</feature>
<dbReference type="PROSITE" id="PS00018">
    <property type="entry name" value="EF_HAND_1"/>
    <property type="match status" value="1"/>
</dbReference>
<organism evidence="3 4">
    <name type="scientific">Ulvibacterium marinum</name>
    <dbReference type="NCBI Taxonomy" id="2419782"/>
    <lineage>
        <taxon>Bacteria</taxon>
        <taxon>Pseudomonadati</taxon>
        <taxon>Bacteroidota</taxon>
        <taxon>Flavobacteriia</taxon>
        <taxon>Flavobacteriales</taxon>
        <taxon>Flavobacteriaceae</taxon>
        <taxon>Ulvibacterium</taxon>
    </lineage>
</organism>
<dbReference type="Pfam" id="PF13202">
    <property type="entry name" value="EF-hand_5"/>
    <property type="match status" value="2"/>
</dbReference>
<keyword evidence="4" id="KW-1185">Reference proteome</keyword>
<name>A0A3B0BYN3_9FLAO</name>
<dbReference type="InterPro" id="IPR002048">
    <property type="entry name" value="EF_hand_dom"/>
</dbReference>
<evidence type="ECO:0000256" key="1">
    <source>
        <dbReference type="SAM" id="MobiDB-lite"/>
    </source>
</evidence>
<evidence type="ECO:0000313" key="3">
    <source>
        <dbReference type="EMBL" id="RKN78162.1"/>
    </source>
</evidence>
<gene>
    <name evidence="3" type="ORF">D7Z94_22245</name>
</gene>
<comment type="caution">
    <text evidence="3">The sequence shown here is derived from an EMBL/GenBank/DDBJ whole genome shotgun (WGS) entry which is preliminary data.</text>
</comment>
<accession>A0A3B0BYN3</accession>
<dbReference type="AlphaFoldDB" id="A0A3B0BYN3"/>
<dbReference type="Gene3D" id="1.10.238.10">
    <property type="entry name" value="EF-hand"/>
    <property type="match status" value="1"/>
</dbReference>